<feature type="compositionally biased region" description="Polar residues" evidence="1">
    <location>
        <begin position="211"/>
        <end position="224"/>
    </location>
</feature>
<dbReference type="InterPro" id="IPR006016">
    <property type="entry name" value="UspA"/>
</dbReference>
<evidence type="ECO:0000259" key="2">
    <source>
        <dbReference type="Pfam" id="PF00582"/>
    </source>
</evidence>
<reference evidence="3 4" key="1">
    <citation type="submission" date="2024-01" db="EMBL/GenBank/DDBJ databases">
        <authorList>
            <person name="Allen C."/>
            <person name="Tagirdzhanova G."/>
        </authorList>
    </citation>
    <scope>NUCLEOTIDE SEQUENCE [LARGE SCALE GENOMIC DNA]</scope>
    <source>
        <strain evidence="3 4">CBS 119000</strain>
    </source>
</reference>
<dbReference type="InterPro" id="IPR014729">
    <property type="entry name" value="Rossmann-like_a/b/a_fold"/>
</dbReference>
<feature type="compositionally biased region" description="Low complexity" evidence="1">
    <location>
        <begin position="605"/>
        <end position="625"/>
    </location>
</feature>
<dbReference type="EMBL" id="CAWUON010000043">
    <property type="protein sequence ID" value="CAK7269067.1"/>
    <property type="molecule type" value="Genomic_DNA"/>
</dbReference>
<feature type="domain" description="UspA" evidence="2">
    <location>
        <begin position="524"/>
        <end position="587"/>
    </location>
</feature>
<organism evidence="3 4">
    <name type="scientific">Sporothrix epigloea</name>
    <dbReference type="NCBI Taxonomy" id="1892477"/>
    <lineage>
        <taxon>Eukaryota</taxon>
        <taxon>Fungi</taxon>
        <taxon>Dikarya</taxon>
        <taxon>Ascomycota</taxon>
        <taxon>Pezizomycotina</taxon>
        <taxon>Sordariomycetes</taxon>
        <taxon>Sordariomycetidae</taxon>
        <taxon>Ophiostomatales</taxon>
        <taxon>Ophiostomataceae</taxon>
        <taxon>Sporothrix</taxon>
    </lineage>
</organism>
<name>A0ABP0DP31_9PEZI</name>
<feature type="region of interest" description="Disordered" evidence="1">
    <location>
        <begin position="24"/>
        <end position="59"/>
    </location>
</feature>
<feature type="region of interest" description="Disordered" evidence="1">
    <location>
        <begin position="208"/>
        <end position="227"/>
    </location>
</feature>
<dbReference type="Proteomes" id="UP001642502">
    <property type="component" value="Unassembled WGS sequence"/>
</dbReference>
<accession>A0ABP0DP31</accession>
<dbReference type="InterPro" id="IPR006015">
    <property type="entry name" value="Universal_stress_UspA"/>
</dbReference>
<gene>
    <name evidence="3" type="ORF">SEPCBS119000_003382</name>
</gene>
<feature type="domain" description="UspA" evidence="2">
    <location>
        <begin position="648"/>
        <end position="739"/>
    </location>
</feature>
<feature type="region of interest" description="Disordered" evidence="1">
    <location>
        <begin position="605"/>
        <end position="657"/>
    </location>
</feature>
<dbReference type="CDD" id="cd23659">
    <property type="entry name" value="USP_At3g01520-like"/>
    <property type="match status" value="1"/>
</dbReference>
<feature type="compositionally biased region" description="Low complexity" evidence="1">
    <location>
        <begin position="32"/>
        <end position="54"/>
    </location>
</feature>
<feature type="compositionally biased region" description="Polar residues" evidence="1">
    <location>
        <begin position="387"/>
        <end position="403"/>
    </location>
</feature>
<dbReference type="PRINTS" id="PR01438">
    <property type="entry name" value="UNVRSLSTRESS"/>
</dbReference>
<feature type="compositionally biased region" description="Polar residues" evidence="1">
    <location>
        <begin position="755"/>
        <end position="766"/>
    </location>
</feature>
<sequence length="773" mass="83568">MSHKPMSMEAVMDEERLEVLALLEGRSDANSRRSSSIASAARSASPYSANPRSPMRSPMQSILDYDDLEAPISTANATTAEAGASHKTPLYTVQPVRSMLDVDTVRQPPIRSMLDIDSPPVSAAQPVYSAQNSPTEPNHRVQAPASHHRHSSSGGSGVVRHPRSMSDAASRPADLGPKAHHSRAERFDPAGYQFADIITNRENPILAKRSGLSNMHTAGSTKRGSSMAEVMRGTDVSNLKLPGQSLPLHGRHSISGARPSKAGNKSQSPHNRLGMRPKSPHSSLNARALSPAGAAFLAESQGFDMQNAYRRLSDFNIMRSGGGSLSELPMRHSGTSGTGRLAKDYLSPDGEELPEDSSDDVHSSSSDEEGESRGRKTARSFTGEKSPGSSESPAESRKNGPQTSSLLAAAEEERIHVAATQPYRSLLEPEIVVTNTSGDKVKPVKSGVHPANSFDISSRSESRTPWDSDDEAEYTDIKRAQKLTLSMTPIMSTPATQRSIRIIYRGEFSKIQKEVTDDEHRRVRKYLVATDLSDESTHALEWTIGTVLRDGDTLVAIYCVDEETGIPGGVDAQDEPRTTHEQAQAVSAIASGRLSDLHSLPSLVASATSPSAPSAAVAQPSSRPPLALRHSDGSTRGQGVSSSPAPQRTRAEDDRHRAVQDITDRIARLLRKTRLQVRVIVEVLHCKTPRHLLTEVIDLVDPTLVILGSRGRSALKGVILGSFSNYLVTKSSVPVMVARKRLRKQSKYKRPPFHQVNNLSNPTARSLASAKID</sequence>
<dbReference type="PANTHER" id="PTHR46100">
    <property type="entry name" value="IMP2'P"/>
    <property type="match status" value="1"/>
</dbReference>
<comment type="caution">
    <text evidence="3">The sequence shown here is derived from an EMBL/GenBank/DDBJ whole genome shotgun (WGS) entry which is preliminary data.</text>
</comment>
<feature type="compositionally biased region" description="Acidic residues" evidence="1">
    <location>
        <begin position="349"/>
        <end position="358"/>
    </location>
</feature>
<dbReference type="Gene3D" id="3.40.50.620">
    <property type="entry name" value="HUPs"/>
    <property type="match status" value="1"/>
</dbReference>
<keyword evidence="4" id="KW-1185">Reference proteome</keyword>
<feature type="compositionally biased region" description="Polar residues" evidence="1">
    <location>
        <begin position="634"/>
        <end position="646"/>
    </location>
</feature>
<feature type="region of interest" description="Disordered" evidence="1">
    <location>
        <begin position="238"/>
        <end position="285"/>
    </location>
</feature>
<feature type="region of interest" description="Disordered" evidence="1">
    <location>
        <begin position="438"/>
        <end position="470"/>
    </location>
</feature>
<feature type="region of interest" description="Disordered" evidence="1">
    <location>
        <begin position="323"/>
        <end position="403"/>
    </location>
</feature>
<protein>
    <recommendedName>
        <fullName evidence="2">UspA domain-containing protein</fullName>
    </recommendedName>
</protein>
<evidence type="ECO:0000256" key="1">
    <source>
        <dbReference type="SAM" id="MobiDB-lite"/>
    </source>
</evidence>
<dbReference type="Pfam" id="PF00582">
    <property type="entry name" value="Usp"/>
    <property type="match status" value="2"/>
</dbReference>
<feature type="region of interest" description="Disordered" evidence="1">
    <location>
        <begin position="746"/>
        <end position="773"/>
    </location>
</feature>
<dbReference type="PANTHER" id="PTHR46100:SF4">
    <property type="entry name" value="USPA DOMAIN-CONTAINING PROTEIN"/>
    <property type="match status" value="1"/>
</dbReference>
<evidence type="ECO:0000313" key="3">
    <source>
        <dbReference type="EMBL" id="CAK7269067.1"/>
    </source>
</evidence>
<evidence type="ECO:0000313" key="4">
    <source>
        <dbReference type="Proteomes" id="UP001642502"/>
    </source>
</evidence>
<proteinExistence type="predicted"/>
<feature type="region of interest" description="Disordered" evidence="1">
    <location>
        <begin position="111"/>
        <end position="187"/>
    </location>
</feature>
<dbReference type="SUPFAM" id="SSF52402">
    <property type="entry name" value="Adenine nucleotide alpha hydrolases-like"/>
    <property type="match status" value="1"/>
</dbReference>